<sequence length="341" mass="35939">MTRHQHHHPAPGPSEDGPGAGVPGDDGSSSGHGESGSGSGRGDGYGGWSGGGDGPPDWFAAGAEEEASDGPPDWFAAVAEEPPGAGAGGGGGAARVADLGELPGLVRASELAGGRRRRRSALGELPVAEPEPVAAERPRARRRAKAERGEEGEERGEREPRQGRRGRAAEPAGDPADRARDICLRLLTGAAKSRKQLADALRRKEIPDEVAEQVLDRLEEVGLIDDAAFAEAWVESRHAVRGLSRRALAQELRTKGVTGETAERALLQVDAEDESEAARALVDRKLRSTAGLDRDVRIRRLVGVLARRGYAEGLAFRVVREALAEEGVEDGVEDGTEEPDD</sequence>
<feature type="domain" description="RecX second three-helical" evidence="7">
    <location>
        <begin position="225"/>
        <end position="266"/>
    </location>
</feature>
<dbReference type="PANTHER" id="PTHR33602:SF1">
    <property type="entry name" value="REGULATORY PROTEIN RECX FAMILY PROTEIN"/>
    <property type="match status" value="1"/>
</dbReference>
<dbReference type="Gene3D" id="1.10.10.10">
    <property type="entry name" value="Winged helix-like DNA-binding domain superfamily/Winged helix DNA-binding domain"/>
    <property type="match status" value="2"/>
</dbReference>
<evidence type="ECO:0000259" key="9">
    <source>
        <dbReference type="Pfam" id="PF21982"/>
    </source>
</evidence>
<evidence type="ECO:0000256" key="4">
    <source>
        <dbReference type="ARBA" id="ARBA00022490"/>
    </source>
</evidence>
<comment type="function">
    <text evidence="5">Modulates RecA activity.</text>
</comment>
<dbReference type="AlphaFoldDB" id="A0A8G1UD80"/>
<comment type="similarity">
    <text evidence="2 5">Belongs to the RecX family.</text>
</comment>
<dbReference type="RefSeq" id="WP_123563292.1">
    <property type="nucleotide sequence ID" value="NZ_RJVJ01000002.1"/>
</dbReference>
<comment type="caution">
    <text evidence="10">The sequence shown here is derived from an EMBL/GenBank/DDBJ whole genome shotgun (WGS) entry which is preliminary data.</text>
</comment>
<accession>A0A8G1UD80</accession>
<evidence type="ECO:0000256" key="3">
    <source>
        <dbReference type="ARBA" id="ARBA00018111"/>
    </source>
</evidence>
<evidence type="ECO:0000313" key="10">
    <source>
        <dbReference type="EMBL" id="ROR38605.1"/>
    </source>
</evidence>
<evidence type="ECO:0000259" key="7">
    <source>
        <dbReference type="Pfam" id="PF02631"/>
    </source>
</evidence>
<dbReference type="OrthoDB" id="5244465at2"/>
<feature type="domain" description="RecX first three-helical" evidence="9">
    <location>
        <begin position="179"/>
        <end position="218"/>
    </location>
</feature>
<evidence type="ECO:0000256" key="5">
    <source>
        <dbReference type="HAMAP-Rule" id="MF_01114"/>
    </source>
</evidence>
<evidence type="ECO:0000256" key="1">
    <source>
        <dbReference type="ARBA" id="ARBA00004496"/>
    </source>
</evidence>
<dbReference type="InterPro" id="IPR036388">
    <property type="entry name" value="WH-like_DNA-bd_sf"/>
</dbReference>
<feature type="compositionally biased region" description="Low complexity" evidence="6">
    <location>
        <begin position="122"/>
        <end position="135"/>
    </location>
</feature>
<dbReference type="EMBL" id="RJVJ01000002">
    <property type="protein sequence ID" value="ROR38605.1"/>
    <property type="molecule type" value="Genomic_DNA"/>
</dbReference>
<dbReference type="PANTHER" id="PTHR33602">
    <property type="entry name" value="REGULATORY PROTEIN RECX FAMILY PROTEIN"/>
    <property type="match status" value="1"/>
</dbReference>
<comment type="subcellular location">
    <subcellularLocation>
        <location evidence="1 5">Cytoplasm</location>
    </subcellularLocation>
</comment>
<organism evidence="10 11">
    <name type="scientific">Kitasatospora cineracea</name>
    <dbReference type="NCBI Taxonomy" id="88074"/>
    <lineage>
        <taxon>Bacteria</taxon>
        <taxon>Bacillati</taxon>
        <taxon>Actinomycetota</taxon>
        <taxon>Actinomycetes</taxon>
        <taxon>Kitasatosporales</taxon>
        <taxon>Streptomycetaceae</taxon>
        <taxon>Kitasatospora</taxon>
    </lineage>
</organism>
<reference evidence="10 11" key="1">
    <citation type="submission" date="2018-11" db="EMBL/GenBank/DDBJ databases">
        <title>Sequencing the genomes of 1000 actinobacteria strains.</title>
        <authorList>
            <person name="Klenk H.-P."/>
        </authorList>
    </citation>
    <scope>NUCLEOTIDE SEQUENCE [LARGE SCALE GENOMIC DNA]</scope>
    <source>
        <strain evidence="10 11">DSM 44780</strain>
    </source>
</reference>
<dbReference type="InterPro" id="IPR003783">
    <property type="entry name" value="Regulatory_RecX"/>
</dbReference>
<protein>
    <recommendedName>
        <fullName evidence="3 5">Regulatory protein RecX</fullName>
    </recommendedName>
</protein>
<dbReference type="InterPro" id="IPR053925">
    <property type="entry name" value="RecX_HTH_3rd"/>
</dbReference>
<dbReference type="InterPro" id="IPR053924">
    <property type="entry name" value="RecX_HTH_2nd"/>
</dbReference>
<dbReference type="Pfam" id="PF02631">
    <property type="entry name" value="RecX_HTH2"/>
    <property type="match status" value="1"/>
</dbReference>
<evidence type="ECO:0000313" key="11">
    <source>
        <dbReference type="Proteomes" id="UP000267408"/>
    </source>
</evidence>
<dbReference type="GO" id="GO:0006282">
    <property type="term" value="P:regulation of DNA repair"/>
    <property type="evidence" value="ECO:0007669"/>
    <property type="project" value="UniProtKB-UniRule"/>
</dbReference>
<name>A0A8G1UD80_9ACTN</name>
<gene>
    <name evidence="5" type="primary">recX</name>
    <name evidence="10" type="ORF">EDD39_6796</name>
</gene>
<dbReference type="HAMAP" id="MF_01114">
    <property type="entry name" value="RecX"/>
    <property type="match status" value="1"/>
</dbReference>
<dbReference type="InterPro" id="IPR053926">
    <property type="entry name" value="RecX_HTH_1st"/>
</dbReference>
<evidence type="ECO:0000256" key="6">
    <source>
        <dbReference type="SAM" id="MobiDB-lite"/>
    </source>
</evidence>
<feature type="region of interest" description="Disordered" evidence="6">
    <location>
        <begin position="1"/>
        <end position="179"/>
    </location>
</feature>
<dbReference type="Pfam" id="PF21981">
    <property type="entry name" value="RecX_HTH3"/>
    <property type="match status" value="1"/>
</dbReference>
<dbReference type="GO" id="GO:0005737">
    <property type="term" value="C:cytoplasm"/>
    <property type="evidence" value="ECO:0007669"/>
    <property type="project" value="UniProtKB-SubCell"/>
</dbReference>
<dbReference type="Proteomes" id="UP000267408">
    <property type="component" value="Unassembled WGS sequence"/>
</dbReference>
<evidence type="ECO:0000259" key="8">
    <source>
        <dbReference type="Pfam" id="PF21981"/>
    </source>
</evidence>
<feature type="domain" description="RecX third three-helical" evidence="8">
    <location>
        <begin position="272"/>
        <end position="318"/>
    </location>
</feature>
<evidence type="ECO:0000256" key="2">
    <source>
        <dbReference type="ARBA" id="ARBA00009695"/>
    </source>
</evidence>
<proteinExistence type="inferred from homology"/>
<keyword evidence="4 5" id="KW-0963">Cytoplasm</keyword>
<feature type="compositionally biased region" description="Gly residues" evidence="6">
    <location>
        <begin position="33"/>
        <end position="54"/>
    </location>
</feature>
<dbReference type="Pfam" id="PF21982">
    <property type="entry name" value="RecX_HTH1"/>
    <property type="match status" value="1"/>
</dbReference>